<evidence type="ECO:0000313" key="1">
    <source>
        <dbReference type="EMBL" id="MBW80634.1"/>
    </source>
</evidence>
<protein>
    <submittedName>
        <fullName evidence="1">Uncharacterized protein</fullName>
    </submittedName>
</protein>
<proteinExistence type="predicted"/>
<dbReference type="EMBL" id="GGEC01000151">
    <property type="protein sequence ID" value="MBW80634.1"/>
    <property type="molecule type" value="Transcribed_RNA"/>
</dbReference>
<name>A0A2P2IHC9_RHIMU</name>
<sequence>MPSILEICNLDQPTQCGYMQSELQQMLYDPASLFSLSLGRISPMKCHPVHAVHMQT</sequence>
<organism evidence="1">
    <name type="scientific">Rhizophora mucronata</name>
    <name type="common">Asiatic mangrove</name>
    <dbReference type="NCBI Taxonomy" id="61149"/>
    <lineage>
        <taxon>Eukaryota</taxon>
        <taxon>Viridiplantae</taxon>
        <taxon>Streptophyta</taxon>
        <taxon>Embryophyta</taxon>
        <taxon>Tracheophyta</taxon>
        <taxon>Spermatophyta</taxon>
        <taxon>Magnoliopsida</taxon>
        <taxon>eudicotyledons</taxon>
        <taxon>Gunneridae</taxon>
        <taxon>Pentapetalae</taxon>
        <taxon>rosids</taxon>
        <taxon>fabids</taxon>
        <taxon>Malpighiales</taxon>
        <taxon>Rhizophoraceae</taxon>
        <taxon>Rhizophora</taxon>
    </lineage>
</organism>
<accession>A0A2P2IHC9</accession>
<reference evidence="1" key="1">
    <citation type="submission" date="2018-02" db="EMBL/GenBank/DDBJ databases">
        <title>Rhizophora mucronata_Transcriptome.</title>
        <authorList>
            <person name="Meera S.P."/>
            <person name="Sreeshan A."/>
            <person name="Augustine A."/>
        </authorList>
    </citation>
    <scope>NUCLEOTIDE SEQUENCE</scope>
    <source>
        <tissue evidence="1">Leaf</tissue>
    </source>
</reference>
<dbReference type="AlphaFoldDB" id="A0A2P2IHC9"/>